<feature type="domain" description="Type I restriction modification DNA specificity" evidence="5">
    <location>
        <begin position="197"/>
        <end position="369"/>
    </location>
</feature>
<dbReference type="Gene3D" id="1.10.287.1120">
    <property type="entry name" value="Bipartite methylase S protein"/>
    <property type="match status" value="1"/>
</dbReference>
<sequence length="401" mass="46409">MNILEEIHNCPVEWKELGEVVDYEQPTKYIVSSKSYADSYEIPVLTAGQSFILGYTNEKDGIYHASKNNPVIIFDDFTTSKQWVDFKFKVKSSAMKMLTIKDEFKNEVLLRYVWHYLGTITYKPDQHGRQWIGTYSKFLVPIPPLKLQEKIVQILDKFTDYVTELTSELTSRKKQYSFYRDKLLSFEDEIYQVEWKSLSEIAKDFGRGKSKHRPRNDARLYGGDIPFIQTGDIREAGKWIENYSQTYSAFGLQQSKQWEKGTLCITIAANIAETGLLGFDACFPDSIIGFVANPKFAITEYVYYYLNSIKDYLANKSYGSAQDNLNLSTFSSLKIPVPSLEIQSRIVQVLDNFDTVCNDLKIGLPKEIELRQKQYEYFRDKLLTFVAEGEYTDSTVQTRPD</sequence>
<keyword evidence="6" id="KW-0540">Nuclease</keyword>
<dbReference type="Gene3D" id="3.90.220.20">
    <property type="entry name" value="DNA methylase specificity domains"/>
    <property type="match status" value="2"/>
</dbReference>
<comment type="subunit">
    <text evidence="4">The methyltransferase is composed of M and S polypeptides.</text>
</comment>
<proteinExistence type="inferred from homology"/>
<dbReference type="InterPro" id="IPR000055">
    <property type="entry name" value="Restrct_endonuc_typeI_TRD"/>
</dbReference>
<dbReference type="Pfam" id="PF01420">
    <property type="entry name" value="Methylase_S"/>
    <property type="match status" value="2"/>
</dbReference>
<dbReference type="GO" id="GO:0003677">
    <property type="term" value="F:DNA binding"/>
    <property type="evidence" value="ECO:0007669"/>
    <property type="project" value="UniProtKB-KW"/>
</dbReference>
<dbReference type="PANTHER" id="PTHR43140:SF1">
    <property type="entry name" value="TYPE I RESTRICTION ENZYME ECOKI SPECIFICITY SUBUNIT"/>
    <property type="match status" value="1"/>
</dbReference>
<dbReference type="EMBL" id="NSIW01000018">
    <property type="protein sequence ID" value="PZD55775.1"/>
    <property type="molecule type" value="Genomic_DNA"/>
</dbReference>
<dbReference type="RefSeq" id="WP_002892408.1">
    <property type="nucleotide sequence ID" value="NZ_CP177179.1"/>
</dbReference>
<name>A0AA45CRT8_STRSL</name>
<keyword evidence="2" id="KW-0680">Restriction system</keyword>
<dbReference type="PANTHER" id="PTHR43140">
    <property type="entry name" value="TYPE-1 RESTRICTION ENZYME ECOKI SPECIFICITY PROTEIN"/>
    <property type="match status" value="1"/>
</dbReference>
<dbReference type="GO" id="GO:0004519">
    <property type="term" value="F:endonuclease activity"/>
    <property type="evidence" value="ECO:0007669"/>
    <property type="project" value="UniProtKB-KW"/>
</dbReference>
<dbReference type="SUPFAM" id="SSF116734">
    <property type="entry name" value="DNA methylase specificity domain"/>
    <property type="match status" value="2"/>
</dbReference>
<evidence type="ECO:0000313" key="6">
    <source>
        <dbReference type="EMBL" id="PZD55775.1"/>
    </source>
</evidence>
<evidence type="ECO:0000256" key="4">
    <source>
        <dbReference type="ARBA" id="ARBA00038652"/>
    </source>
</evidence>
<organism evidence="6 7">
    <name type="scientific">Streptococcus salivarius</name>
    <dbReference type="NCBI Taxonomy" id="1304"/>
    <lineage>
        <taxon>Bacteria</taxon>
        <taxon>Bacillati</taxon>
        <taxon>Bacillota</taxon>
        <taxon>Bacilli</taxon>
        <taxon>Lactobacillales</taxon>
        <taxon>Streptococcaceae</taxon>
        <taxon>Streptococcus</taxon>
    </lineage>
</organism>
<reference evidence="6 7" key="1">
    <citation type="submission" date="2017-08" db="EMBL/GenBank/DDBJ databases">
        <title>Streptococcus salivarius strain HS0302 Genome.</title>
        <authorList>
            <person name="Smith J."/>
            <person name="Deng P."/>
            <person name="Geng M."/>
        </authorList>
    </citation>
    <scope>NUCLEOTIDE SEQUENCE [LARGE SCALE GENOMIC DNA]</scope>
    <source>
        <strain evidence="6 7">HS0302</strain>
    </source>
</reference>
<comment type="caution">
    <text evidence="6">The sequence shown here is derived from an EMBL/GenBank/DDBJ whole genome shotgun (WGS) entry which is preliminary data.</text>
</comment>
<comment type="similarity">
    <text evidence="1">Belongs to the type-I restriction system S methylase family.</text>
</comment>
<evidence type="ECO:0000313" key="7">
    <source>
        <dbReference type="Proteomes" id="UP000248776"/>
    </source>
</evidence>
<gene>
    <name evidence="6" type="ORF">CKU37_08715</name>
</gene>
<dbReference type="AlphaFoldDB" id="A0AA45CRT8"/>
<dbReference type="GO" id="GO:0009307">
    <property type="term" value="P:DNA restriction-modification system"/>
    <property type="evidence" value="ECO:0007669"/>
    <property type="project" value="UniProtKB-KW"/>
</dbReference>
<evidence type="ECO:0000256" key="3">
    <source>
        <dbReference type="ARBA" id="ARBA00023125"/>
    </source>
</evidence>
<dbReference type="CDD" id="cd17274">
    <property type="entry name" value="RMtype1_S_Eco540ANI-TRD1-CR1_like"/>
    <property type="match status" value="1"/>
</dbReference>
<protein>
    <submittedName>
        <fullName evidence="6">Restriction endonuclease subunit S</fullName>
    </submittedName>
</protein>
<evidence type="ECO:0000256" key="1">
    <source>
        <dbReference type="ARBA" id="ARBA00010923"/>
    </source>
</evidence>
<dbReference type="Proteomes" id="UP000248776">
    <property type="component" value="Unassembled WGS sequence"/>
</dbReference>
<evidence type="ECO:0000256" key="2">
    <source>
        <dbReference type="ARBA" id="ARBA00022747"/>
    </source>
</evidence>
<keyword evidence="6" id="KW-0255">Endonuclease</keyword>
<dbReference type="CDD" id="cd17282">
    <property type="entry name" value="RMtype1_S_Eco16444ORF1681_TRD1-CR1_like"/>
    <property type="match status" value="1"/>
</dbReference>
<feature type="domain" description="Type I restriction modification DNA specificity" evidence="5">
    <location>
        <begin position="11"/>
        <end position="169"/>
    </location>
</feature>
<keyword evidence="6" id="KW-0378">Hydrolase</keyword>
<accession>A0AA45CRT8</accession>
<dbReference type="InterPro" id="IPR044946">
    <property type="entry name" value="Restrct_endonuc_typeI_TRD_sf"/>
</dbReference>
<dbReference type="InterPro" id="IPR051212">
    <property type="entry name" value="Type-I_RE_S_subunit"/>
</dbReference>
<evidence type="ECO:0000259" key="5">
    <source>
        <dbReference type="Pfam" id="PF01420"/>
    </source>
</evidence>
<keyword evidence="3" id="KW-0238">DNA-binding</keyword>